<feature type="domain" description="PB1" evidence="10">
    <location>
        <begin position="218"/>
        <end position="312"/>
    </location>
</feature>
<evidence type="ECO:0000313" key="11">
    <source>
        <dbReference type="EMBL" id="CAI9267489.1"/>
    </source>
</evidence>
<comment type="subunit">
    <text evidence="8">Homodimers and heterodimers.</text>
</comment>
<dbReference type="InterPro" id="IPR003311">
    <property type="entry name" value="AUX_IAA"/>
</dbReference>
<dbReference type="GO" id="GO:0009734">
    <property type="term" value="P:auxin-activated signaling pathway"/>
    <property type="evidence" value="ECO:0007669"/>
    <property type="project" value="UniProtKB-UniRule"/>
</dbReference>
<dbReference type="AlphaFoldDB" id="A0AA35VEZ4"/>
<evidence type="ECO:0000256" key="1">
    <source>
        <dbReference type="ARBA" id="ARBA00004123"/>
    </source>
</evidence>
<dbReference type="FunFam" id="3.10.20.90:FF:000078">
    <property type="entry name" value="Auxin-responsive protein"/>
    <property type="match status" value="1"/>
</dbReference>
<accession>A0AA35VEZ4</accession>
<comment type="function">
    <text evidence="8">Aux/IAA proteins are short-lived transcriptional factors that function as repressors of early auxin response genes at low auxin concentrations.</text>
</comment>
<protein>
    <recommendedName>
        <fullName evidence="8">Auxin-responsive protein</fullName>
    </recommendedName>
</protein>
<keyword evidence="3 8" id="KW-0678">Repressor</keyword>
<dbReference type="InterPro" id="IPR053793">
    <property type="entry name" value="PB1-like"/>
</dbReference>
<dbReference type="Pfam" id="PF02309">
    <property type="entry name" value="AUX_IAA"/>
    <property type="match status" value="1"/>
</dbReference>
<comment type="subcellular location">
    <subcellularLocation>
        <location evidence="1 8">Nucleus</location>
    </subcellularLocation>
</comment>
<keyword evidence="7 8" id="KW-0927">Auxin signaling pathway</keyword>
<evidence type="ECO:0000256" key="8">
    <source>
        <dbReference type="RuleBase" id="RU004549"/>
    </source>
</evidence>
<evidence type="ECO:0000256" key="7">
    <source>
        <dbReference type="ARBA" id="ARBA00023294"/>
    </source>
</evidence>
<dbReference type="GO" id="GO:0005634">
    <property type="term" value="C:nucleus"/>
    <property type="evidence" value="ECO:0007669"/>
    <property type="project" value="UniProtKB-SubCell"/>
</dbReference>
<dbReference type="Proteomes" id="UP001177003">
    <property type="component" value="Chromosome 1"/>
</dbReference>
<evidence type="ECO:0000256" key="4">
    <source>
        <dbReference type="ARBA" id="ARBA00023015"/>
    </source>
</evidence>
<evidence type="ECO:0000259" key="10">
    <source>
        <dbReference type="PROSITE" id="PS51745"/>
    </source>
</evidence>
<evidence type="ECO:0000256" key="6">
    <source>
        <dbReference type="ARBA" id="ARBA00023242"/>
    </source>
</evidence>
<sequence length="314" mass="35468">MVVVNCTNDRRRGKERVCCMYVLKRMVEHNDGNKWMVVANGDDDTRMVVANDNGCRQIVVVNDDGGQSIFRQENEETMLRPRLNLKGPHNPHDFMVHWPVIETSQYSVRSLKSLSGAMSSVTSEFAVTGGGSGVEFDEIELTLGLPGESRERKSGTKRLFSDVVDLKLGNCGEQEAIESDCECSDLDSRKPPSKGEVVGWPPVRSHNRKHTVRKSSNCKYVKVAVDGVPYLRKVDLKSYTGYQQLLCVFEDMFSCFAIGNRALINENNMIDSLNTSDHVPTYEDKDGDWMLVGDVPWKMFVETCRRIRLRKSSD</sequence>
<evidence type="ECO:0000256" key="2">
    <source>
        <dbReference type="ARBA" id="ARBA00006728"/>
    </source>
</evidence>
<evidence type="ECO:0000256" key="5">
    <source>
        <dbReference type="ARBA" id="ARBA00023163"/>
    </source>
</evidence>
<dbReference type="Gene3D" id="3.10.20.90">
    <property type="entry name" value="Phosphatidylinositol 3-kinase Catalytic Subunit, Chain A, domain 1"/>
    <property type="match status" value="1"/>
</dbReference>
<evidence type="ECO:0000256" key="3">
    <source>
        <dbReference type="ARBA" id="ARBA00022491"/>
    </source>
</evidence>
<reference evidence="11" key="1">
    <citation type="submission" date="2023-04" db="EMBL/GenBank/DDBJ databases">
        <authorList>
            <person name="Vijverberg K."/>
            <person name="Xiong W."/>
            <person name="Schranz E."/>
        </authorList>
    </citation>
    <scope>NUCLEOTIDE SEQUENCE</scope>
</reference>
<keyword evidence="4 8" id="KW-0805">Transcription regulation</keyword>
<keyword evidence="5 8" id="KW-0804">Transcription</keyword>
<dbReference type="SUPFAM" id="SSF54277">
    <property type="entry name" value="CAD &amp; PB1 domains"/>
    <property type="match status" value="1"/>
</dbReference>
<evidence type="ECO:0000256" key="9">
    <source>
        <dbReference type="SAM" id="MobiDB-lite"/>
    </source>
</evidence>
<dbReference type="GO" id="GO:0006355">
    <property type="term" value="P:regulation of DNA-templated transcription"/>
    <property type="evidence" value="ECO:0007669"/>
    <property type="project" value="InterPro"/>
</dbReference>
<proteinExistence type="inferred from homology"/>
<dbReference type="PANTHER" id="PTHR31734">
    <property type="entry name" value="AUXIN-RESPONSIVE PROTEIN IAA17"/>
    <property type="match status" value="1"/>
</dbReference>
<keyword evidence="12" id="KW-1185">Reference proteome</keyword>
<keyword evidence="6 8" id="KW-0539">Nucleus</keyword>
<organism evidence="11 12">
    <name type="scientific">Lactuca saligna</name>
    <name type="common">Willowleaf lettuce</name>
    <dbReference type="NCBI Taxonomy" id="75948"/>
    <lineage>
        <taxon>Eukaryota</taxon>
        <taxon>Viridiplantae</taxon>
        <taxon>Streptophyta</taxon>
        <taxon>Embryophyta</taxon>
        <taxon>Tracheophyta</taxon>
        <taxon>Spermatophyta</taxon>
        <taxon>Magnoliopsida</taxon>
        <taxon>eudicotyledons</taxon>
        <taxon>Gunneridae</taxon>
        <taxon>Pentapetalae</taxon>
        <taxon>asterids</taxon>
        <taxon>campanulids</taxon>
        <taxon>Asterales</taxon>
        <taxon>Asteraceae</taxon>
        <taxon>Cichorioideae</taxon>
        <taxon>Cichorieae</taxon>
        <taxon>Lactucinae</taxon>
        <taxon>Lactuca</taxon>
    </lineage>
</organism>
<dbReference type="PROSITE" id="PS51745">
    <property type="entry name" value="PB1"/>
    <property type="match status" value="1"/>
</dbReference>
<dbReference type="PANTHER" id="PTHR31734:SF106">
    <property type="entry name" value="AUXIN-RESPONSIVE PROTEIN"/>
    <property type="match status" value="1"/>
</dbReference>
<evidence type="ECO:0000313" key="12">
    <source>
        <dbReference type="Proteomes" id="UP001177003"/>
    </source>
</evidence>
<comment type="similarity">
    <text evidence="2 8">Belongs to the Aux/IAA family.</text>
</comment>
<dbReference type="InterPro" id="IPR033389">
    <property type="entry name" value="AUX/IAA_dom"/>
</dbReference>
<name>A0AA35VEZ4_LACSI</name>
<feature type="region of interest" description="Disordered" evidence="9">
    <location>
        <begin position="185"/>
        <end position="211"/>
    </location>
</feature>
<gene>
    <name evidence="11" type="ORF">LSALG_LOCUS7971</name>
</gene>
<dbReference type="EMBL" id="OX465077">
    <property type="protein sequence ID" value="CAI9267489.1"/>
    <property type="molecule type" value="Genomic_DNA"/>
</dbReference>